<accession>A0A2P5ATV7</accession>
<sequence length="135" mass="15792">MFTLEFRHQPPIQKEKPSLEEVLEHYIKSMDAYLPKQEEKSSLEDMMMQQMQRIDAFLQEQDALIRNLEYQVCHLATIINHPEGTFHSNTDSTPEEKHCTTITCSGLYDDESIFEIQEKEGDGRNTTIQSDVKHM</sequence>
<dbReference type="EMBL" id="JXTB01000449">
    <property type="protein sequence ID" value="PON39983.1"/>
    <property type="molecule type" value="Genomic_DNA"/>
</dbReference>
<dbReference type="AlphaFoldDB" id="A0A2P5ATV7"/>
<comment type="caution">
    <text evidence="1">The sequence shown here is derived from an EMBL/GenBank/DDBJ whole genome shotgun (WGS) entry which is preliminary data.</text>
</comment>
<dbReference type="Proteomes" id="UP000237105">
    <property type="component" value="Unassembled WGS sequence"/>
</dbReference>
<name>A0A2P5ATV7_PARAD</name>
<organism evidence="1 2">
    <name type="scientific">Parasponia andersonii</name>
    <name type="common">Sponia andersonii</name>
    <dbReference type="NCBI Taxonomy" id="3476"/>
    <lineage>
        <taxon>Eukaryota</taxon>
        <taxon>Viridiplantae</taxon>
        <taxon>Streptophyta</taxon>
        <taxon>Embryophyta</taxon>
        <taxon>Tracheophyta</taxon>
        <taxon>Spermatophyta</taxon>
        <taxon>Magnoliopsida</taxon>
        <taxon>eudicotyledons</taxon>
        <taxon>Gunneridae</taxon>
        <taxon>Pentapetalae</taxon>
        <taxon>rosids</taxon>
        <taxon>fabids</taxon>
        <taxon>Rosales</taxon>
        <taxon>Cannabaceae</taxon>
        <taxon>Parasponia</taxon>
    </lineage>
</organism>
<gene>
    <name evidence="1" type="ORF">PanWU01x14_300640</name>
</gene>
<keyword evidence="2" id="KW-1185">Reference proteome</keyword>
<evidence type="ECO:0000313" key="1">
    <source>
        <dbReference type="EMBL" id="PON39983.1"/>
    </source>
</evidence>
<reference evidence="2" key="1">
    <citation type="submission" date="2016-06" db="EMBL/GenBank/DDBJ databases">
        <title>Parallel loss of symbiosis genes in relatives of nitrogen-fixing non-legume Parasponia.</title>
        <authorList>
            <person name="Van Velzen R."/>
            <person name="Holmer R."/>
            <person name="Bu F."/>
            <person name="Rutten L."/>
            <person name="Van Zeijl A."/>
            <person name="Liu W."/>
            <person name="Santuari L."/>
            <person name="Cao Q."/>
            <person name="Sharma T."/>
            <person name="Shen D."/>
            <person name="Roswanjaya Y."/>
            <person name="Wardhani T."/>
            <person name="Kalhor M.S."/>
            <person name="Jansen J."/>
            <person name="Van den Hoogen J."/>
            <person name="Gungor B."/>
            <person name="Hartog M."/>
            <person name="Hontelez J."/>
            <person name="Verver J."/>
            <person name="Yang W.-C."/>
            <person name="Schijlen E."/>
            <person name="Repin R."/>
            <person name="Schilthuizen M."/>
            <person name="Schranz E."/>
            <person name="Heidstra R."/>
            <person name="Miyata K."/>
            <person name="Fedorova E."/>
            <person name="Kohlen W."/>
            <person name="Bisseling T."/>
            <person name="Smit S."/>
            <person name="Geurts R."/>
        </authorList>
    </citation>
    <scope>NUCLEOTIDE SEQUENCE [LARGE SCALE GENOMIC DNA]</scope>
    <source>
        <strain evidence="2">cv. WU1-14</strain>
    </source>
</reference>
<protein>
    <submittedName>
        <fullName evidence="1">Uncharacterized protein</fullName>
    </submittedName>
</protein>
<evidence type="ECO:0000313" key="2">
    <source>
        <dbReference type="Proteomes" id="UP000237105"/>
    </source>
</evidence>
<proteinExistence type="predicted"/>